<keyword evidence="2" id="KW-1185">Reference proteome</keyword>
<comment type="caution">
    <text evidence="1">The sequence shown here is derived from an EMBL/GenBank/DDBJ whole genome shotgun (WGS) entry which is preliminary data.</text>
</comment>
<gene>
    <name evidence="1" type="ORF">L3X38_027870</name>
</gene>
<evidence type="ECO:0000313" key="2">
    <source>
        <dbReference type="Proteomes" id="UP001054821"/>
    </source>
</evidence>
<sequence length="338" mass="38521">MMTSNIDDLPELLLTEIICRLSLNKLVFQCNLQHDLQKPILSTLVAAKTGTNTGTFFPMLGMTSISEDREEEKEEERLCSPPSSPSFQLPIILGAALYVVGACNDLLLCFPTRIHQRYYYICNPYTKQWVALPPTHQVLKSVTVGFICDPYYSYSDSSSSTSSLSKKKADNDVCINVEYRWRVVRVFHNFCVDIFFSENGEWRESKNPVVFLSELVSVLPTGVAYNGKLYWPCYNSFNSYVFELDPFSISINSSSNNIIVDKCRLNRGPFRPSPFPALFACRRCLYFCNIQGAIIMFNVVERTVELVPEIRGMDGYRFLAAITYPFILPRWPTSIPSL</sequence>
<reference evidence="1 2" key="1">
    <citation type="journal article" date="2022" name="G3 (Bethesda)">
        <title>Whole-genome sequence and methylome profiling of the almond [Prunus dulcis (Mill.) D.A. Webb] cultivar 'Nonpareil'.</title>
        <authorList>
            <person name="D'Amico-Willman K.M."/>
            <person name="Ouma W.Z."/>
            <person name="Meulia T."/>
            <person name="Sideli G.M."/>
            <person name="Gradziel T.M."/>
            <person name="Fresnedo-Ramirez J."/>
        </authorList>
    </citation>
    <scope>NUCLEOTIDE SEQUENCE [LARGE SCALE GENOMIC DNA]</scope>
    <source>
        <strain evidence="1">Clone GOH B32 T37-40</strain>
    </source>
</reference>
<evidence type="ECO:0000313" key="1">
    <source>
        <dbReference type="EMBL" id="KAI5328473.1"/>
    </source>
</evidence>
<name>A0AAD4VNV4_PRUDU</name>
<dbReference type="PANTHER" id="PTHR35546:SF130">
    <property type="entry name" value="EXPRESSED PROTEIN"/>
    <property type="match status" value="1"/>
</dbReference>
<dbReference type="Proteomes" id="UP001054821">
    <property type="component" value="Chromosome 5"/>
</dbReference>
<dbReference type="PANTHER" id="PTHR35546">
    <property type="entry name" value="F-BOX PROTEIN INTERACTION DOMAIN PROTEIN-RELATED"/>
    <property type="match status" value="1"/>
</dbReference>
<dbReference type="InterPro" id="IPR055290">
    <property type="entry name" value="At3g26010-like"/>
</dbReference>
<accession>A0AAD4VNV4</accession>
<dbReference type="EMBL" id="JAJFAZ020000005">
    <property type="protein sequence ID" value="KAI5328473.1"/>
    <property type="molecule type" value="Genomic_DNA"/>
</dbReference>
<proteinExistence type="predicted"/>
<dbReference type="AlphaFoldDB" id="A0AAD4VNV4"/>
<protein>
    <submittedName>
        <fullName evidence="1">Uncharacterized protein</fullName>
    </submittedName>
</protein>
<organism evidence="1 2">
    <name type="scientific">Prunus dulcis</name>
    <name type="common">Almond</name>
    <name type="synonym">Amygdalus dulcis</name>
    <dbReference type="NCBI Taxonomy" id="3755"/>
    <lineage>
        <taxon>Eukaryota</taxon>
        <taxon>Viridiplantae</taxon>
        <taxon>Streptophyta</taxon>
        <taxon>Embryophyta</taxon>
        <taxon>Tracheophyta</taxon>
        <taxon>Spermatophyta</taxon>
        <taxon>Magnoliopsida</taxon>
        <taxon>eudicotyledons</taxon>
        <taxon>Gunneridae</taxon>
        <taxon>Pentapetalae</taxon>
        <taxon>rosids</taxon>
        <taxon>fabids</taxon>
        <taxon>Rosales</taxon>
        <taxon>Rosaceae</taxon>
        <taxon>Amygdaloideae</taxon>
        <taxon>Amygdaleae</taxon>
        <taxon>Prunus</taxon>
    </lineage>
</organism>